<dbReference type="InterPro" id="IPR019945">
    <property type="entry name" value="F420_G6P_DH-rel"/>
</dbReference>
<protein>
    <submittedName>
        <fullName evidence="3">TIGR03557 family F420-dependent LLM class oxidoreductase</fullName>
        <ecNumber evidence="3">1.-.-.-</ecNumber>
    </submittedName>
</protein>
<dbReference type="PANTHER" id="PTHR43244:SF1">
    <property type="entry name" value="5,10-METHYLENETETRAHYDROMETHANOPTERIN REDUCTASE"/>
    <property type="match status" value="1"/>
</dbReference>
<dbReference type="InterPro" id="IPR050564">
    <property type="entry name" value="F420-G6PD/mer"/>
</dbReference>
<dbReference type="CDD" id="cd01097">
    <property type="entry name" value="Tetrahydromethanopterin_reductase"/>
    <property type="match status" value="1"/>
</dbReference>
<evidence type="ECO:0000259" key="2">
    <source>
        <dbReference type="Pfam" id="PF00296"/>
    </source>
</evidence>
<sequence>MATNRQQIGFKLMAEGFPPKDIVEQAVAAEEAGFDFVEVSDHYHPWLYSQQHSGFAFSMLAAIAARTERIGLATGVTCPIMRYHPAVVAQMAATTGVLSDGRFTLGVGAGERLNEHVVGAGWPSVSVRHEMLTEALEIIRLLFTGGYHSYSGNYFDLDDARVFDLPEVPPRIVVASGGEESARLAAGLGDGLFATEPREELVEAYEQAGGVGPRYAEVPLAYSADPTAAAEAAHRTARFGVTGWKVQAELPNPINFEAATAHVRVDDMREAFGCGPDVERHAEVASRYIEAGFDHLVLMNAGPPDEMDAFFTHVRTTLRPRLEELAAG</sequence>
<evidence type="ECO:0000313" key="3">
    <source>
        <dbReference type="EMBL" id="TNC51740.1"/>
    </source>
</evidence>
<evidence type="ECO:0000313" key="5">
    <source>
        <dbReference type="Proteomes" id="UP000306740"/>
    </source>
</evidence>
<dbReference type="GO" id="GO:0016705">
    <property type="term" value="F:oxidoreductase activity, acting on paired donors, with incorporation or reduction of molecular oxygen"/>
    <property type="evidence" value="ECO:0007669"/>
    <property type="project" value="InterPro"/>
</dbReference>
<dbReference type="InterPro" id="IPR036661">
    <property type="entry name" value="Luciferase-like_sf"/>
</dbReference>
<reference evidence="3 5" key="1">
    <citation type="submission" date="2019-05" db="EMBL/GenBank/DDBJ databases">
        <title>Mumia sp. nov., isolated from the intestinal contents of plateau pika (Ochotona curzoniae) in the Qinghai-Tibet plateau of China.</title>
        <authorList>
            <person name="Tian Z."/>
        </authorList>
    </citation>
    <scope>NUCLEOTIDE SEQUENCE [LARGE SCALE GENOMIC DNA]</scope>
    <source>
        <strain evidence="5">527</strain>
        <strain evidence="3">Z527</strain>
    </source>
</reference>
<evidence type="ECO:0000313" key="4">
    <source>
        <dbReference type="EMBL" id="TNC52148.1"/>
    </source>
</evidence>
<dbReference type="SUPFAM" id="SSF51679">
    <property type="entry name" value="Bacterial luciferase-like"/>
    <property type="match status" value="1"/>
</dbReference>
<dbReference type="InterPro" id="IPR011251">
    <property type="entry name" value="Luciferase-like_dom"/>
</dbReference>
<dbReference type="Gene3D" id="3.20.20.30">
    <property type="entry name" value="Luciferase-like domain"/>
    <property type="match status" value="1"/>
</dbReference>
<dbReference type="AlphaFoldDB" id="A0A5C4N2P7"/>
<dbReference type="Pfam" id="PF00296">
    <property type="entry name" value="Bac_luciferase"/>
    <property type="match status" value="1"/>
</dbReference>
<dbReference type="NCBIfam" id="TIGR03557">
    <property type="entry name" value="F420_G6P_family"/>
    <property type="match status" value="1"/>
</dbReference>
<dbReference type="OrthoDB" id="180193at2"/>
<proteinExistence type="predicted"/>
<accession>A0A5C4N2P7</accession>
<evidence type="ECO:0000256" key="1">
    <source>
        <dbReference type="ARBA" id="ARBA00023002"/>
    </source>
</evidence>
<gene>
    <name evidence="4" type="ORF">FHE65_00800</name>
    <name evidence="3" type="ORF">FHE65_01130</name>
</gene>
<comment type="caution">
    <text evidence="3">The sequence shown here is derived from an EMBL/GenBank/DDBJ whole genome shotgun (WGS) entry which is preliminary data.</text>
</comment>
<dbReference type="RefSeq" id="WP_139085691.1">
    <property type="nucleotide sequence ID" value="NZ_VDFR01000004.1"/>
</dbReference>
<name>A0A5C4N2P7_9ACTN</name>
<dbReference type="EMBL" id="VDFR01000004">
    <property type="protein sequence ID" value="TNC52148.1"/>
    <property type="molecule type" value="Genomic_DNA"/>
</dbReference>
<dbReference type="PANTHER" id="PTHR43244">
    <property type="match status" value="1"/>
</dbReference>
<organism evidence="3 5">
    <name type="scientific">Mumia zhuanghuii</name>
    <dbReference type="NCBI Taxonomy" id="2585211"/>
    <lineage>
        <taxon>Bacteria</taxon>
        <taxon>Bacillati</taxon>
        <taxon>Actinomycetota</taxon>
        <taxon>Actinomycetes</taxon>
        <taxon>Propionibacteriales</taxon>
        <taxon>Nocardioidaceae</taxon>
        <taxon>Mumia</taxon>
    </lineage>
</organism>
<feature type="domain" description="Luciferase-like" evidence="2">
    <location>
        <begin position="12"/>
        <end position="295"/>
    </location>
</feature>
<dbReference type="EC" id="1.-.-.-" evidence="3"/>
<dbReference type="Proteomes" id="UP000306740">
    <property type="component" value="Unassembled WGS sequence"/>
</dbReference>
<keyword evidence="1 3" id="KW-0560">Oxidoreductase</keyword>
<dbReference type="EMBL" id="VDFR01000005">
    <property type="protein sequence ID" value="TNC51740.1"/>
    <property type="molecule type" value="Genomic_DNA"/>
</dbReference>